<keyword evidence="2 8" id="KW-0819">tRNA processing</keyword>
<dbReference type="Pfam" id="PF23023">
    <property type="entry name" value="Anti-Pycsar_Apyc1"/>
    <property type="match status" value="1"/>
</dbReference>
<feature type="binding site" evidence="8">
    <location>
        <position position="75"/>
    </location>
    <ligand>
        <name>Zn(2+)</name>
        <dbReference type="ChEBI" id="CHEBI:29105"/>
        <label>1</label>
        <note>catalytic</note>
    </ligand>
</feature>
<evidence type="ECO:0000256" key="5">
    <source>
        <dbReference type="ARBA" id="ARBA00022759"/>
    </source>
</evidence>
<dbReference type="NCBIfam" id="NF000801">
    <property type="entry name" value="PRK00055.1-3"/>
    <property type="match status" value="1"/>
</dbReference>
<keyword evidence="5 8" id="KW-0255">Endonuclease</keyword>
<name>A0A1T4JPY1_PORCN</name>
<keyword evidence="3 8" id="KW-0540">Nuclease</keyword>
<comment type="similarity">
    <text evidence="8">Belongs to the RNase Z family.</text>
</comment>
<dbReference type="PANTHER" id="PTHR46018">
    <property type="entry name" value="ZINC PHOSPHODIESTERASE ELAC PROTEIN 1"/>
    <property type="match status" value="1"/>
</dbReference>
<dbReference type="PANTHER" id="PTHR46018:SF2">
    <property type="entry name" value="ZINC PHOSPHODIESTERASE ELAC PROTEIN 1"/>
    <property type="match status" value="1"/>
</dbReference>
<feature type="binding site" evidence="8">
    <location>
        <position position="80"/>
    </location>
    <ligand>
        <name>Zn(2+)</name>
        <dbReference type="ChEBI" id="CHEBI:29105"/>
        <label>2</label>
        <note>catalytic</note>
    </ligand>
</feature>
<proteinExistence type="inferred from homology"/>
<dbReference type="InterPro" id="IPR036866">
    <property type="entry name" value="RibonucZ/Hydroxyglut_hydro"/>
</dbReference>
<evidence type="ECO:0000256" key="7">
    <source>
        <dbReference type="ARBA" id="ARBA00022833"/>
    </source>
</evidence>
<dbReference type="EC" id="3.1.26.11" evidence="8"/>
<dbReference type="RefSeq" id="WP_234983399.1">
    <property type="nucleotide sequence ID" value="NZ_FUWL01000003.1"/>
</dbReference>
<dbReference type="SUPFAM" id="SSF56281">
    <property type="entry name" value="Metallo-hydrolase/oxidoreductase"/>
    <property type="match status" value="1"/>
</dbReference>
<keyword evidence="4 8" id="KW-0479">Metal-binding</keyword>
<gene>
    <name evidence="8" type="primary">rnz</name>
    <name evidence="9" type="ORF">SAMN02745205_00249</name>
</gene>
<dbReference type="InterPro" id="IPR013471">
    <property type="entry name" value="RNase_Z/BN"/>
</dbReference>
<comment type="subunit">
    <text evidence="1 8">Homodimer.</text>
</comment>
<dbReference type="CDD" id="cd07717">
    <property type="entry name" value="RNaseZ_ZiPD-like_MBL-fold"/>
    <property type="match status" value="1"/>
</dbReference>
<sequence length="324" mass="36252">MTGSRPDLKSITGDGMYLQVLGCGSAKPTLTHHPSAQILRLREKLFLIDCGEGTQLQMLKYRASFAHLHRIFISHLHGDHCLGLPGLLNSMALLGTTHPVHIYGPKGIKRYVDMIIDLFCREDAERIIAHEIIPDGCKEIYSDKSVSVSAFRLDHRVPTIGYLFRETPLQRHLDRASADFYGVPMAYFGRIKQGEDFVQPDGTVIPNDRLTKAPRASYSYAYCSDTAYREEIIPHIEGVDLLYHETTFEASHTARAETTKHSTTHQAAQIAKLAGVGSLLIGHYSARYGSREDIERLRQECLSIFPQVIAGDEGLIIDFKSLSK</sequence>
<evidence type="ECO:0000256" key="6">
    <source>
        <dbReference type="ARBA" id="ARBA00022801"/>
    </source>
</evidence>
<feature type="binding site" evidence="8">
    <location>
        <position position="225"/>
    </location>
    <ligand>
        <name>Zn(2+)</name>
        <dbReference type="ChEBI" id="CHEBI:29105"/>
        <label>2</label>
        <note>catalytic</note>
    </ligand>
</feature>
<dbReference type="GO" id="GO:0008270">
    <property type="term" value="F:zinc ion binding"/>
    <property type="evidence" value="ECO:0007669"/>
    <property type="project" value="UniProtKB-UniRule"/>
</dbReference>
<evidence type="ECO:0000256" key="2">
    <source>
        <dbReference type="ARBA" id="ARBA00022694"/>
    </source>
</evidence>
<reference evidence="9 10" key="1">
    <citation type="submission" date="2017-02" db="EMBL/GenBank/DDBJ databases">
        <authorList>
            <person name="Peterson S.W."/>
        </authorList>
    </citation>
    <scope>NUCLEOTIDE SEQUENCE [LARGE SCALE GENOMIC DNA]</scope>
    <source>
        <strain evidence="9 10">ATCC 700135</strain>
    </source>
</reference>
<accession>A0A1T4JPY1</accession>
<feature type="binding site" evidence="8">
    <location>
        <position position="225"/>
    </location>
    <ligand>
        <name>Zn(2+)</name>
        <dbReference type="ChEBI" id="CHEBI:29105"/>
        <label>1</label>
        <note>catalytic</note>
    </ligand>
</feature>
<evidence type="ECO:0000313" key="10">
    <source>
        <dbReference type="Proteomes" id="UP000189956"/>
    </source>
</evidence>
<dbReference type="NCBIfam" id="TIGR02651">
    <property type="entry name" value="RNase_Z"/>
    <property type="match status" value="1"/>
</dbReference>
<dbReference type="Gene3D" id="3.60.15.10">
    <property type="entry name" value="Ribonuclease Z/Hydroxyacylglutathione hydrolase-like"/>
    <property type="match status" value="1"/>
</dbReference>
<feature type="binding site" evidence="8">
    <location>
        <position position="77"/>
    </location>
    <ligand>
        <name>Zn(2+)</name>
        <dbReference type="ChEBI" id="CHEBI:29105"/>
        <label>1</label>
        <note>catalytic</note>
    </ligand>
</feature>
<evidence type="ECO:0000256" key="4">
    <source>
        <dbReference type="ARBA" id="ARBA00022723"/>
    </source>
</evidence>
<feature type="binding site" evidence="8">
    <location>
        <position position="79"/>
    </location>
    <ligand>
        <name>Zn(2+)</name>
        <dbReference type="ChEBI" id="CHEBI:29105"/>
        <label>2</label>
        <note>catalytic</note>
    </ligand>
</feature>
<dbReference type="AlphaFoldDB" id="A0A1T4JPY1"/>
<feature type="binding site" evidence="8">
    <location>
        <position position="283"/>
    </location>
    <ligand>
        <name>Zn(2+)</name>
        <dbReference type="ChEBI" id="CHEBI:29105"/>
        <label>2</label>
        <note>catalytic</note>
    </ligand>
</feature>
<comment type="catalytic activity">
    <reaction evidence="8">
        <text>Endonucleolytic cleavage of RNA, removing extra 3' nucleotides from tRNA precursor, generating 3' termini of tRNAs. A 3'-hydroxy group is left at the tRNA terminus and a 5'-phosphoryl group is left at the trailer molecule.</text>
        <dbReference type="EC" id="3.1.26.11"/>
    </reaction>
</comment>
<feature type="binding site" evidence="8">
    <location>
        <position position="155"/>
    </location>
    <ligand>
        <name>Zn(2+)</name>
        <dbReference type="ChEBI" id="CHEBI:29105"/>
        <label>1</label>
        <note>catalytic</note>
    </ligand>
</feature>
<keyword evidence="7 8" id="KW-0862">Zinc</keyword>
<feature type="active site" description="Proton acceptor" evidence="8">
    <location>
        <position position="79"/>
    </location>
</feature>
<comment type="cofactor">
    <cofactor evidence="8">
        <name>Zn(2+)</name>
        <dbReference type="ChEBI" id="CHEBI:29105"/>
    </cofactor>
    <text evidence="8">Binds 2 Zn(2+) ions.</text>
</comment>
<evidence type="ECO:0000256" key="8">
    <source>
        <dbReference type="HAMAP-Rule" id="MF_01818"/>
    </source>
</evidence>
<comment type="function">
    <text evidence="8">Zinc phosphodiesterase, which displays some tRNA 3'-processing endonuclease activity. Probably involved in tRNA maturation, by removing a 3'-trailer from precursor tRNA.</text>
</comment>
<dbReference type="GO" id="GO:0042781">
    <property type="term" value="F:3'-tRNA processing endoribonuclease activity"/>
    <property type="evidence" value="ECO:0007669"/>
    <property type="project" value="UniProtKB-UniRule"/>
</dbReference>
<dbReference type="Proteomes" id="UP000189956">
    <property type="component" value="Unassembled WGS sequence"/>
</dbReference>
<protein>
    <recommendedName>
        <fullName evidence="8">Ribonuclease Z</fullName>
        <shortName evidence="8">RNase Z</shortName>
        <ecNumber evidence="8">3.1.26.11</ecNumber>
    </recommendedName>
    <alternativeName>
        <fullName evidence="8">tRNA 3 endonuclease</fullName>
    </alternativeName>
    <alternativeName>
        <fullName evidence="8">tRNase Z</fullName>
    </alternativeName>
</protein>
<dbReference type="HAMAP" id="MF_01818">
    <property type="entry name" value="RNase_Z_BN"/>
    <property type="match status" value="1"/>
</dbReference>
<dbReference type="EMBL" id="FUWL01000003">
    <property type="protein sequence ID" value="SJZ32135.1"/>
    <property type="molecule type" value="Genomic_DNA"/>
</dbReference>
<evidence type="ECO:0000313" key="9">
    <source>
        <dbReference type="EMBL" id="SJZ32135.1"/>
    </source>
</evidence>
<keyword evidence="6 8" id="KW-0378">Hydrolase</keyword>
<evidence type="ECO:0000256" key="3">
    <source>
        <dbReference type="ARBA" id="ARBA00022722"/>
    </source>
</evidence>
<organism evidence="9 10">
    <name type="scientific">Porphyromonas cangingivalis</name>
    <dbReference type="NCBI Taxonomy" id="36874"/>
    <lineage>
        <taxon>Bacteria</taxon>
        <taxon>Pseudomonadati</taxon>
        <taxon>Bacteroidota</taxon>
        <taxon>Bacteroidia</taxon>
        <taxon>Bacteroidales</taxon>
        <taxon>Porphyromonadaceae</taxon>
        <taxon>Porphyromonas</taxon>
    </lineage>
</organism>
<evidence type="ECO:0000256" key="1">
    <source>
        <dbReference type="ARBA" id="ARBA00011738"/>
    </source>
</evidence>